<organism evidence="2 3">
    <name type="scientific">Candidatus Methanoperedens nitratireducens</name>
    <dbReference type="NCBI Taxonomy" id="1392998"/>
    <lineage>
        <taxon>Archaea</taxon>
        <taxon>Methanobacteriati</taxon>
        <taxon>Methanobacteriota</taxon>
        <taxon>Stenosarchaea group</taxon>
        <taxon>Methanomicrobia</taxon>
        <taxon>Methanosarcinales</taxon>
        <taxon>ANME-2 cluster</taxon>
        <taxon>Candidatus Methanoperedentaceae</taxon>
        <taxon>Candidatus Methanoperedens</taxon>
    </lineage>
</organism>
<protein>
    <recommendedName>
        <fullName evidence="1">IPT/TIG domain-containing protein</fullName>
    </recommendedName>
</protein>
<dbReference type="GO" id="GO:0016020">
    <property type="term" value="C:membrane"/>
    <property type="evidence" value="ECO:0007669"/>
    <property type="project" value="InterPro"/>
</dbReference>
<keyword evidence="3" id="KW-1185">Reference proteome</keyword>
<dbReference type="SUPFAM" id="SSF49452">
    <property type="entry name" value="Starch-binding domain-like"/>
    <property type="match status" value="2"/>
</dbReference>
<dbReference type="RefSeq" id="WP_096204866.1">
    <property type="nucleotide sequence ID" value="NZ_FZMP01000095.1"/>
</dbReference>
<dbReference type="InterPro" id="IPR014756">
    <property type="entry name" value="Ig_E-set"/>
</dbReference>
<reference evidence="3" key="1">
    <citation type="submission" date="2017-06" db="EMBL/GenBank/DDBJ databases">
        <authorList>
            <person name="Cremers G."/>
        </authorList>
    </citation>
    <scope>NUCLEOTIDE SEQUENCE [LARGE SCALE GENOMIC DNA]</scope>
</reference>
<evidence type="ECO:0000259" key="1">
    <source>
        <dbReference type="Pfam" id="PF01833"/>
    </source>
</evidence>
<dbReference type="Proteomes" id="UP000218615">
    <property type="component" value="Unassembled WGS sequence"/>
</dbReference>
<dbReference type="OrthoDB" id="137612at2157"/>
<dbReference type="Gene3D" id="3.90.10.10">
    <property type="entry name" value="Cytochrome C3"/>
    <property type="match status" value="1"/>
</dbReference>
<evidence type="ECO:0000313" key="2">
    <source>
        <dbReference type="EMBL" id="SNQ60491.1"/>
    </source>
</evidence>
<dbReference type="GO" id="GO:0030246">
    <property type="term" value="F:carbohydrate binding"/>
    <property type="evidence" value="ECO:0007669"/>
    <property type="project" value="InterPro"/>
</dbReference>
<dbReference type="SUPFAM" id="SSF81296">
    <property type="entry name" value="E set domains"/>
    <property type="match status" value="1"/>
</dbReference>
<dbReference type="InterPro" id="IPR036280">
    <property type="entry name" value="Multihaem_cyt_sf"/>
</dbReference>
<dbReference type="CDD" id="cd08168">
    <property type="entry name" value="Cytochrom_C3"/>
    <property type="match status" value="1"/>
</dbReference>
<dbReference type="SUPFAM" id="SSF49313">
    <property type="entry name" value="Cadherin-like"/>
    <property type="match status" value="2"/>
</dbReference>
<dbReference type="InterPro" id="IPR015919">
    <property type="entry name" value="Cadherin-like_sf"/>
</dbReference>
<accession>A0A284VMI7</accession>
<gene>
    <name evidence="2" type="ORF">MNV_1840016</name>
</gene>
<name>A0A284VMI7_9EURY</name>
<dbReference type="EMBL" id="FZMP01000095">
    <property type="protein sequence ID" value="SNQ60491.1"/>
    <property type="molecule type" value="Genomic_DNA"/>
</dbReference>
<dbReference type="InterPro" id="IPR013784">
    <property type="entry name" value="Carb-bd-like_fold"/>
</dbReference>
<dbReference type="Gene3D" id="2.60.40.10">
    <property type="entry name" value="Immunoglobulins"/>
    <property type="match status" value="2"/>
</dbReference>
<dbReference type="InterPro" id="IPR002909">
    <property type="entry name" value="IPT_dom"/>
</dbReference>
<evidence type="ECO:0000313" key="3">
    <source>
        <dbReference type="Proteomes" id="UP000218615"/>
    </source>
</evidence>
<feature type="domain" description="IPT/TIG" evidence="1">
    <location>
        <begin position="1252"/>
        <end position="1327"/>
    </location>
</feature>
<dbReference type="Pfam" id="PF17963">
    <property type="entry name" value="Big_9"/>
    <property type="match status" value="1"/>
</dbReference>
<sequence length="1428" mass="154954">MNGTWTNGTINTYYNSTVVPHGWSNITVWAYNNSGNGSLSSISVSQDIQLANNAPFQYLIGNRVVNENENLQFNVTATDADLDQITYGTNATKGTFNATTGNFSWTPAYGDAGVYFWYFNSGDGFGGISTENIAVTVSNVPLSITSSSPAGDPATTVGTSQAFGITLNRIASVTWYINGSIVQANSSVVSADYTNSTAGIGEYNVTAIADDSYYSASRTWNWTVIPQPTYNVSGYVSDNYGSGLGSVLVQNGSNQSTTLASGYYLITGLLNGTYNLSYSKANFNTGYLEVTVNGADNTSANKTIYDTTPPASVYNATSTAGSFYINNTWTNPIDADFNHTWFRYGNGTNLQNVSSPVSYLNITWLPHYIQNISAQAVDTYGNINQTMVWFNATIPNNAPIQATIGNKIVNEGGLLAFTVSATDIDTDAITYGTNTTKGTFNTTTGEFSWIPGYGDAGTYMWYFNSSDSYGGIANEIITVTVNNVLLSITSSSPVSDPTTIVDTAQTFVVDLNRTADVTWYVNGSAIQTNSSIISASYTNSTAGIGVYNITAIISDSYDSASRTWYWTVIPKPTYNVSGYVFDIHGSGLESVQVQNNSKQSTTEVSGHYLITGLLNGTYNFSYSKAGFNTGYLEITISGSDINNANLTIYDTTPPDSVTNPATVTGSFYINNTWINPADADFSHTWLKYGNDTTLQNVSSTISHLNLTWLPHYTQNISAQTVDTYDNVNQTKVWFNVTIPNNVPVQSQIENKTVAAGDLLTFTVSATDADSDEITYGTNATKGALNSSTGVYLWTTTSSDVGTYIWSFNSTDGYGGVDNETITVTVNPPPAYIPPVPSYLSGTQGNFWINHTWQEGAGNKTDSYNISVNGVWTNGTNATYSNNNVGAHGWSNISVWAYNNSGSGSLSLTSISQSTQVNNNAPIQSQVGDLIVTAGDPLTFTITATDEDSDVITYGTNATKGTLDPLTGEYSWSTTGSDIGTYIWSFSSTDGYGGVDNEIITLTVTAQSSPANQNMGVKDTLFADYTENMCRDCHTQGVTDYHHLLDNNKYSCSNCHPVNGSQITIVRDCKTCHGNTFNNLDIRRPHHETKNAQDRRCSFCHGSIVDDFDDEHYIPTYDLSFTSPSPHYKVINYTTGNKFGGCEACHKRNDTYVPRIYYDNETHHMLGNLSGFNPQNSSKCEACHENNGLYEFDSIRYCQKCHSVKSLHNMQHDYINTSNSSGHGHIGSDRDCNGCHAFWVTADIKPAIDSIIPTVDTISTSKINAGNNTTLTINGDNFLHSANISVVILVNDTYNMTLYPDSLNDTEIAVTIPSLEKGRYGIYILKNGKVKSNRRPIISVPEAIIDSAKKSGTAIPIRGSGFGYYDPAYINFTNVTITTIDKKGVVTYRRVQIDDWNDTLINIHSTDAAAGDNVTVNSVFGSNSTKVTR</sequence>
<dbReference type="SUPFAM" id="SSF48695">
    <property type="entry name" value="Multiheme cytochromes"/>
    <property type="match status" value="1"/>
</dbReference>
<dbReference type="GO" id="GO:0005509">
    <property type="term" value="F:calcium ion binding"/>
    <property type="evidence" value="ECO:0007669"/>
    <property type="project" value="InterPro"/>
</dbReference>
<dbReference type="InterPro" id="IPR013783">
    <property type="entry name" value="Ig-like_fold"/>
</dbReference>
<dbReference type="Pfam" id="PF01833">
    <property type="entry name" value="TIG"/>
    <property type="match status" value="1"/>
</dbReference>
<dbReference type="Gene3D" id="2.60.40.1120">
    <property type="entry name" value="Carboxypeptidase-like, regulatory domain"/>
    <property type="match status" value="2"/>
</dbReference>
<proteinExistence type="predicted"/>